<keyword evidence="1" id="KW-0812">Transmembrane</keyword>
<proteinExistence type="predicted"/>
<dbReference type="EMBL" id="DNAA01000186">
    <property type="protein sequence ID" value="HBA09447.1"/>
    <property type="molecule type" value="Genomic_DNA"/>
</dbReference>
<name>A0A351RBM6_9PROT</name>
<keyword evidence="1" id="KW-0472">Membrane</keyword>
<dbReference type="Gene3D" id="3.40.50.410">
    <property type="entry name" value="von Willebrand factor, type A domain"/>
    <property type="match status" value="1"/>
</dbReference>
<gene>
    <name evidence="3" type="ORF">DCW48_07740</name>
</gene>
<evidence type="ECO:0000256" key="1">
    <source>
        <dbReference type="SAM" id="Phobius"/>
    </source>
</evidence>
<dbReference type="InterPro" id="IPR002035">
    <property type="entry name" value="VWF_A"/>
</dbReference>
<organism evidence="3 4">
    <name type="scientific">Methylotenera mobilis</name>
    <dbReference type="NCBI Taxonomy" id="359408"/>
    <lineage>
        <taxon>Bacteria</taxon>
        <taxon>Pseudomonadati</taxon>
        <taxon>Pseudomonadota</taxon>
        <taxon>Betaproteobacteria</taxon>
        <taxon>Nitrosomonadales</taxon>
        <taxon>Methylophilaceae</taxon>
        <taxon>Methylotenera</taxon>
    </lineage>
</organism>
<dbReference type="Pfam" id="PF13519">
    <property type="entry name" value="VWA_2"/>
    <property type="match status" value="1"/>
</dbReference>
<dbReference type="STRING" id="1132855.GCA_000384255_01377"/>
<evidence type="ECO:0000313" key="4">
    <source>
        <dbReference type="Proteomes" id="UP000264313"/>
    </source>
</evidence>
<feature type="domain" description="VWFA" evidence="2">
    <location>
        <begin position="41"/>
        <end position="156"/>
    </location>
</feature>
<accession>A0A351RBM6</accession>
<keyword evidence="1" id="KW-1133">Transmembrane helix</keyword>
<comment type="caution">
    <text evidence="3">The sequence shown here is derived from an EMBL/GenBank/DDBJ whole genome shotgun (WGS) entry which is preliminary data.</text>
</comment>
<reference evidence="3 4" key="1">
    <citation type="journal article" date="2018" name="Nat. Biotechnol.">
        <title>A standardized bacterial taxonomy based on genome phylogeny substantially revises the tree of life.</title>
        <authorList>
            <person name="Parks D.H."/>
            <person name="Chuvochina M."/>
            <person name="Waite D.W."/>
            <person name="Rinke C."/>
            <person name="Skarshewski A."/>
            <person name="Chaumeil P.A."/>
            <person name="Hugenholtz P."/>
        </authorList>
    </citation>
    <scope>NUCLEOTIDE SEQUENCE [LARGE SCALE GENOMIC DNA]</scope>
    <source>
        <strain evidence="3">UBA9958</strain>
    </source>
</reference>
<dbReference type="SUPFAM" id="SSF53300">
    <property type="entry name" value="vWA-like"/>
    <property type="match status" value="1"/>
</dbReference>
<feature type="transmembrane region" description="Helical" evidence="1">
    <location>
        <begin position="12"/>
        <end position="31"/>
    </location>
</feature>
<evidence type="ECO:0000313" key="3">
    <source>
        <dbReference type="EMBL" id="HBA09447.1"/>
    </source>
</evidence>
<dbReference type="AlphaFoldDB" id="A0A351RBM6"/>
<dbReference type="Proteomes" id="UP000264313">
    <property type="component" value="Unassembled WGS sequence"/>
</dbReference>
<dbReference type="InterPro" id="IPR036465">
    <property type="entry name" value="vWFA_dom_sf"/>
</dbReference>
<dbReference type="CDD" id="cd00198">
    <property type="entry name" value="vWFA"/>
    <property type="match status" value="1"/>
</dbReference>
<protein>
    <submittedName>
        <fullName evidence="3">VWA domain-containing protein</fullName>
    </submittedName>
</protein>
<sequence>MSYLHLYFIHRGLYLWLALIGLAIAMVNPKIPLSLNVNNYMFVIDITQSMNVKDMHMNKRPISRLNYALQLISMSLKELPCGTKVSIALFANAEVVPLYVPIEICENFGVIQDTLKHLEWRMAWRGSSHLRLGLIDAGSVSLTLPEPTKIIFLTDGDEAAPLNAITKIDLQPMQGSSSWLLAGIGSQEPSPIPKFNSKDEIIGYWSQYATKIEPSQIVNEDSVGKRDDSIASDPHEYYLSALREEYLKEVVSDINANYVRADLQTKFLAAINKLPSAGNSPAHVETGWIFALISAFFVIADYLPKRKNLLH</sequence>
<evidence type="ECO:0000259" key="2">
    <source>
        <dbReference type="Pfam" id="PF13519"/>
    </source>
</evidence>